<comment type="caution">
    <text evidence="3">The sequence shown here is derived from an EMBL/GenBank/DDBJ whole genome shotgun (WGS) entry which is preliminary data.</text>
</comment>
<dbReference type="Pfam" id="PF07727">
    <property type="entry name" value="RVT_2"/>
    <property type="match status" value="1"/>
</dbReference>
<evidence type="ECO:0000259" key="2">
    <source>
        <dbReference type="Pfam" id="PF25597"/>
    </source>
</evidence>
<feature type="domain" description="Retroviral polymerase SH3-like" evidence="2">
    <location>
        <begin position="18"/>
        <end position="68"/>
    </location>
</feature>
<reference evidence="3" key="1">
    <citation type="submission" date="2020-06" db="EMBL/GenBank/DDBJ databases">
        <authorList>
            <person name="Li T."/>
            <person name="Hu X."/>
            <person name="Zhang T."/>
            <person name="Song X."/>
            <person name="Zhang H."/>
            <person name="Dai N."/>
            <person name="Sheng W."/>
            <person name="Hou X."/>
            <person name="Wei L."/>
        </authorList>
    </citation>
    <scope>NUCLEOTIDE SEQUENCE</scope>
    <source>
        <strain evidence="3">KEN8</strain>
        <tissue evidence="3">Leaf</tissue>
    </source>
</reference>
<evidence type="ECO:0000313" key="3">
    <source>
        <dbReference type="EMBL" id="KAL0305243.1"/>
    </source>
</evidence>
<dbReference type="Pfam" id="PF25597">
    <property type="entry name" value="SH3_retrovirus"/>
    <property type="match status" value="1"/>
</dbReference>
<feature type="domain" description="Reverse transcriptase Ty1/copia-type" evidence="1">
    <location>
        <begin position="113"/>
        <end position="181"/>
    </location>
</feature>
<name>A0AAW2KHC9_9LAMI</name>
<organism evidence="3">
    <name type="scientific">Sesamum calycinum</name>
    <dbReference type="NCBI Taxonomy" id="2727403"/>
    <lineage>
        <taxon>Eukaryota</taxon>
        <taxon>Viridiplantae</taxon>
        <taxon>Streptophyta</taxon>
        <taxon>Embryophyta</taxon>
        <taxon>Tracheophyta</taxon>
        <taxon>Spermatophyta</taxon>
        <taxon>Magnoliopsida</taxon>
        <taxon>eudicotyledons</taxon>
        <taxon>Gunneridae</taxon>
        <taxon>Pentapetalae</taxon>
        <taxon>asterids</taxon>
        <taxon>lamiids</taxon>
        <taxon>Lamiales</taxon>
        <taxon>Pedaliaceae</taxon>
        <taxon>Sesamum</taxon>
    </lineage>
</organism>
<protein>
    <submittedName>
        <fullName evidence="3">Retrovirus-related Pol polyprotein from transposon RE2</fullName>
    </submittedName>
</protein>
<sequence length="218" mass="25165">MSYKYLRVWGSLTYVKRVVGDKLDSRSSLCRFIGYLIETEGYYFYDPSEQKIFVYKNAVFLEKGFPVDYRRDEVLLEESSEPTQQTTRHHLNLRFPLMVFQSSIDQSENLNHLRDPPKGVNHVRCKWVYKRNLGTDGKVTTFKTRLMAKGYTERPRVDFKKTYSPVAIAKSIRILLAIAACRRVSLLLEKSRRSVISKGPSMASNKLPGAGTHVLMKS</sequence>
<dbReference type="AlphaFoldDB" id="A0AAW2KHC9"/>
<dbReference type="InterPro" id="IPR013103">
    <property type="entry name" value="RVT_2"/>
</dbReference>
<reference evidence="3" key="2">
    <citation type="journal article" date="2024" name="Plant">
        <title>Genomic evolution and insights into agronomic trait innovations of Sesamum species.</title>
        <authorList>
            <person name="Miao H."/>
            <person name="Wang L."/>
            <person name="Qu L."/>
            <person name="Liu H."/>
            <person name="Sun Y."/>
            <person name="Le M."/>
            <person name="Wang Q."/>
            <person name="Wei S."/>
            <person name="Zheng Y."/>
            <person name="Lin W."/>
            <person name="Duan Y."/>
            <person name="Cao H."/>
            <person name="Xiong S."/>
            <person name="Wang X."/>
            <person name="Wei L."/>
            <person name="Li C."/>
            <person name="Ma Q."/>
            <person name="Ju M."/>
            <person name="Zhao R."/>
            <person name="Li G."/>
            <person name="Mu C."/>
            <person name="Tian Q."/>
            <person name="Mei H."/>
            <person name="Zhang T."/>
            <person name="Gao T."/>
            <person name="Zhang H."/>
        </authorList>
    </citation>
    <scope>NUCLEOTIDE SEQUENCE</scope>
    <source>
        <strain evidence="3">KEN8</strain>
    </source>
</reference>
<dbReference type="EMBL" id="JACGWM010000402">
    <property type="protein sequence ID" value="KAL0305243.1"/>
    <property type="molecule type" value="Genomic_DNA"/>
</dbReference>
<proteinExistence type="predicted"/>
<gene>
    <name evidence="3" type="ORF">Scaly_2991900</name>
</gene>
<evidence type="ECO:0000259" key="1">
    <source>
        <dbReference type="Pfam" id="PF07727"/>
    </source>
</evidence>
<accession>A0AAW2KHC9</accession>
<dbReference type="InterPro" id="IPR057670">
    <property type="entry name" value="SH3_retrovirus"/>
</dbReference>